<feature type="coiled-coil region" evidence="1">
    <location>
        <begin position="42"/>
        <end position="69"/>
    </location>
</feature>
<dbReference type="EMBL" id="VORU01000001">
    <property type="protein sequence ID" value="TXD70583.1"/>
    <property type="molecule type" value="Genomic_DNA"/>
</dbReference>
<dbReference type="RefSeq" id="WP_111813331.1">
    <property type="nucleotide sequence ID" value="NZ_CBCRZQ010000001.1"/>
</dbReference>
<dbReference type="Proteomes" id="UP000321945">
    <property type="component" value="Unassembled WGS sequence"/>
</dbReference>
<dbReference type="OrthoDB" id="1394820at2"/>
<protein>
    <submittedName>
        <fullName evidence="2">Uncharacterized protein</fullName>
    </submittedName>
</protein>
<name>A0A5C6YUG5_9FLAO</name>
<accession>A0A5C6YUG5</accession>
<dbReference type="AlphaFoldDB" id="A0A5C6YUG5"/>
<reference evidence="2 3" key="1">
    <citation type="submission" date="2019-08" db="EMBL/GenBank/DDBJ databases">
        <title>Genome of Aequorivita lipolytica Y10-2 (type strain).</title>
        <authorList>
            <person name="Bowman J.P."/>
        </authorList>
    </citation>
    <scope>NUCLEOTIDE SEQUENCE [LARGE SCALE GENOMIC DNA]</scope>
    <source>
        <strain evidence="2 3">Y10-2</strain>
    </source>
</reference>
<comment type="caution">
    <text evidence="2">The sequence shown here is derived from an EMBL/GenBank/DDBJ whole genome shotgun (WGS) entry which is preliminary data.</text>
</comment>
<evidence type="ECO:0000313" key="2">
    <source>
        <dbReference type="EMBL" id="TXD70583.1"/>
    </source>
</evidence>
<proteinExistence type="predicted"/>
<evidence type="ECO:0000256" key="1">
    <source>
        <dbReference type="SAM" id="Coils"/>
    </source>
</evidence>
<organism evidence="2 3">
    <name type="scientific">Aequorivita lipolytica</name>
    <dbReference type="NCBI Taxonomy" id="153267"/>
    <lineage>
        <taxon>Bacteria</taxon>
        <taxon>Pseudomonadati</taxon>
        <taxon>Bacteroidota</taxon>
        <taxon>Flavobacteriia</taxon>
        <taxon>Flavobacteriales</taxon>
        <taxon>Flavobacteriaceae</taxon>
        <taxon>Aequorivita</taxon>
    </lineage>
</organism>
<keyword evidence="3" id="KW-1185">Reference proteome</keyword>
<keyword evidence="1" id="KW-0175">Coiled coil</keyword>
<gene>
    <name evidence="2" type="ORF">ESV24_00380</name>
</gene>
<sequence>MFGIKEKINDDSLYMLNDMVENQVINSKKELSELSPDNEERIEFLTTQIKNYETELERFKASIEKQLKERFQFSIEELYAMYGQYENKYISIEFHKFSESASKFGRNIAGVIIYQKKEREELEKALSEETVPRTNAMVKLDCSKNEKLSDEQKAQLLKNGFKSGDVYEVLASNMPLVKSYNQAGKKEIPNTMDIKFDSRDMDINHTYLYLFSQRIKNGGKLIAEEWAKFCGIGINFEPSSADSEIMKIVAFDEEGNLKPLVRFYELEAKFYSKNISKEEIAEFNTFLKQRREIRTEQIRKEIKRSTNKTLEKFQEEYPEIYSEIQKSIIQFDTETLYYHDTVKPIYWNYESYLHIYLRHCDELEIEGHFEDKTKFQYNQKDIRRILKIAIENLKDKINERLTLGKEFRIWDDKALYFNGNHYSIHILKDGRVASFHPMENPKE</sequence>
<evidence type="ECO:0000313" key="3">
    <source>
        <dbReference type="Proteomes" id="UP000321945"/>
    </source>
</evidence>